<organism evidence="1 2">
    <name type="scientific">Paractinoplanes hotanensis</name>
    <dbReference type="NCBI Taxonomy" id="2906497"/>
    <lineage>
        <taxon>Bacteria</taxon>
        <taxon>Bacillati</taxon>
        <taxon>Actinomycetota</taxon>
        <taxon>Actinomycetes</taxon>
        <taxon>Micromonosporales</taxon>
        <taxon>Micromonosporaceae</taxon>
        <taxon>Paractinoplanes</taxon>
    </lineage>
</organism>
<dbReference type="EMBL" id="JAMQOL010000076">
    <property type="protein sequence ID" value="MCM4084363.1"/>
    <property type="molecule type" value="Genomic_DNA"/>
</dbReference>
<evidence type="ECO:0000313" key="1">
    <source>
        <dbReference type="EMBL" id="MCM4084363.1"/>
    </source>
</evidence>
<evidence type="ECO:0000313" key="2">
    <source>
        <dbReference type="Proteomes" id="UP001523216"/>
    </source>
</evidence>
<dbReference type="Gene3D" id="3.40.50.10580">
    <property type="entry name" value="ATPase, V1 complex, subunit F"/>
    <property type="match status" value="1"/>
</dbReference>
<sequence>MSQVAVIGARTAVQGYGLAGALVRVAEDPEAVRRRWSELPAGIAVVVLTAAAETALRGQLDADDGPLIAVMT</sequence>
<gene>
    <name evidence="1" type="ORF">LXN57_43200</name>
</gene>
<name>A0ABT0YFS5_9ACTN</name>
<comment type="caution">
    <text evidence="1">The sequence shown here is derived from an EMBL/GenBank/DDBJ whole genome shotgun (WGS) entry which is preliminary data.</text>
</comment>
<reference evidence="1 2" key="1">
    <citation type="submission" date="2022-06" db="EMBL/GenBank/DDBJ databases">
        <title>Actinoplanes abujensis sp. nov., isolated from Nigerian arid soil.</title>
        <authorList>
            <person name="Ding P."/>
        </authorList>
    </citation>
    <scope>NUCLEOTIDE SEQUENCE [LARGE SCALE GENOMIC DNA]</scope>
    <source>
        <strain evidence="2">TRM88002</strain>
    </source>
</reference>
<keyword evidence="2" id="KW-1185">Reference proteome</keyword>
<proteinExistence type="predicted"/>
<dbReference type="InterPro" id="IPR036906">
    <property type="entry name" value="ATPase_V1_fsu_sf"/>
</dbReference>
<dbReference type="Proteomes" id="UP001523216">
    <property type="component" value="Unassembled WGS sequence"/>
</dbReference>
<protein>
    <submittedName>
        <fullName evidence="1">V-type ATP synthase subunit F</fullName>
    </submittedName>
</protein>
<accession>A0ABT0YFS5</accession>
<dbReference type="RefSeq" id="WP_251804116.1">
    <property type="nucleotide sequence ID" value="NZ_JAMQOL010000076.1"/>
</dbReference>